<dbReference type="EMBL" id="CAUYUJ010009750">
    <property type="protein sequence ID" value="CAK0827573.1"/>
    <property type="molecule type" value="Genomic_DNA"/>
</dbReference>
<comment type="caution">
    <text evidence="2">The sequence shown here is derived from an EMBL/GenBank/DDBJ whole genome shotgun (WGS) entry which is preliminary data.</text>
</comment>
<organism evidence="2 3">
    <name type="scientific">Prorocentrum cordatum</name>
    <dbReference type="NCBI Taxonomy" id="2364126"/>
    <lineage>
        <taxon>Eukaryota</taxon>
        <taxon>Sar</taxon>
        <taxon>Alveolata</taxon>
        <taxon>Dinophyceae</taxon>
        <taxon>Prorocentrales</taxon>
        <taxon>Prorocentraceae</taxon>
        <taxon>Prorocentrum</taxon>
    </lineage>
</organism>
<protein>
    <submittedName>
        <fullName evidence="2">Uncharacterized protein</fullName>
    </submittedName>
</protein>
<keyword evidence="3" id="KW-1185">Reference proteome</keyword>
<evidence type="ECO:0000313" key="3">
    <source>
        <dbReference type="Proteomes" id="UP001189429"/>
    </source>
</evidence>
<proteinExistence type="predicted"/>
<name>A0ABN9S6V3_9DINO</name>
<accession>A0ABN9S6V3</accession>
<gene>
    <name evidence="2" type="ORF">PCOR1329_LOCUS27079</name>
</gene>
<feature type="region of interest" description="Disordered" evidence="1">
    <location>
        <begin position="1"/>
        <end position="59"/>
    </location>
</feature>
<reference evidence="2" key="1">
    <citation type="submission" date="2023-10" db="EMBL/GenBank/DDBJ databases">
        <authorList>
            <person name="Chen Y."/>
            <person name="Shah S."/>
            <person name="Dougan E. K."/>
            <person name="Thang M."/>
            <person name="Chan C."/>
        </authorList>
    </citation>
    <scope>NUCLEOTIDE SEQUENCE [LARGE SCALE GENOMIC DNA]</scope>
</reference>
<evidence type="ECO:0000256" key="1">
    <source>
        <dbReference type="SAM" id="MobiDB-lite"/>
    </source>
</evidence>
<feature type="non-terminal residue" evidence="2">
    <location>
        <position position="59"/>
    </location>
</feature>
<feature type="non-terminal residue" evidence="2">
    <location>
        <position position="1"/>
    </location>
</feature>
<sequence length="59" mass="6390">VTSPGRRRPTDLSLTEPVVSRRGSMLVPPSRGISDVSRSQSPRCSVPRAQSYRLVPAEG</sequence>
<evidence type="ECO:0000313" key="2">
    <source>
        <dbReference type="EMBL" id="CAK0827573.1"/>
    </source>
</evidence>
<dbReference type="Proteomes" id="UP001189429">
    <property type="component" value="Unassembled WGS sequence"/>
</dbReference>